<dbReference type="PRINTS" id="PR00032">
    <property type="entry name" value="HTHARAC"/>
</dbReference>
<evidence type="ECO:0000256" key="1">
    <source>
        <dbReference type="ARBA" id="ARBA00023015"/>
    </source>
</evidence>
<dbReference type="SMART" id="SM00342">
    <property type="entry name" value="HTH_ARAC"/>
    <property type="match status" value="1"/>
</dbReference>
<reference evidence="6" key="1">
    <citation type="submission" date="2015-02" db="EMBL/GenBank/DDBJ databases">
        <title>Description and complete genome sequence of the first cultured representative of the subdivision 5 of the Verrucomicrobia phylum.</title>
        <authorList>
            <person name="Spring S."/>
            <person name="Bunk B."/>
            <person name="Sproer C."/>
            <person name="Klenk H.-P."/>
        </authorList>
    </citation>
    <scope>NUCLEOTIDE SEQUENCE [LARGE SCALE GENOMIC DNA]</scope>
    <source>
        <strain evidence="6">L21-Fru-AB</strain>
    </source>
</reference>
<reference evidence="5 6" key="2">
    <citation type="journal article" date="2016" name="ISME J.">
        <title>Characterization of the first cultured representative of Verrucomicrobia subdivision 5 indicates the proposal of a novel phylum.</title>
        <authorList>
            <person name="Spring S."/>
            <person name="Bunk B."/>
            <person name="Sproer C."/>
            <person name="Schumann P."/>
            <person name="Rohde M."/>
            <person name="Tindall B.J."/>
            <person name="Klenk H.P."/>
        </authorList>
    </citation>
    <scope>NUCLEOTIDE SEQUENCE [LARGE SCALE GENOMIC DNA]</scope>
    <source>
        <strain evidence="5 6">L21-Fru-AB</strain>
    </source>
</reference>
<dbReference type="Pfam" id="PF02311">
    <property type="entry name" value="AraC_binding"/>
    <property type="match status" value="1"/>
</dbReference>
<keyword evidence="6" id="KW-1185">Reference proteome</keyword>
<dbReference type="InterPro" id="IPR003313">
    <property type="entry name" value="AraC-bd"/>
</dbReference>
<dbReference type="Pfam" id="PF12833">
    <property type="entry name" value="HTH_18"/>
    <property type="match status" value="1"/>
</dbReference>
<dbReference type="InterPro" id="IPR037923">
    <property type="entry name" value="HTH-like"/>
</dbReference>
<dbReference type="GO" id="GO:0043565">
    <property type="term" value="F:sequence-specific DNA binding"/>
    <property type="evidence" value="ECO:0007669"/>
    <property type="project" value="InterPro"/>
</dbReference>
<dbReference type="InterPro" id="IPR018060">
    <property type="entry name" value="HTH_AraC"/>
</dbReference>
<feature type="domain" description="HTH araC/xylS-type" evidence="4">
    <location>
        <begin position="176"/>
        <end position="273"/>
    </location>
</feature>
<evidence type="ECO:0000259" key="4">
    <source>
        <dbReference type="PROSITE" id="PS01124"/>
    </source>
</evidence>
<dbReference type="Gene3D" id="2.60.120.10">
    <property type="entry name" value="Jelly Rolls"/>
    <property type="match status" value="1"/>
</dbReference>
<accession>A0A0G3EBL0</accession>
<dbReference type="SUPFAM" id="SSF51215">
    <property type="entry name" value="Regulatory protein AraC"/>
    <property type="match status" value="1"/>
</dbReference>
<dbReference type="PROSITE" id="PS01124">
    <property type="entry name" value="HTH_ARAC_FAMILY_2"/>
    <property type="match status" value="1"/>
</dbReference>
<protein>
    <submittedName>
        <fullName evidence="5">AraC family transcriptional regulator</fullName>
    </submittedName>
</protein>
<evidence type="ECO:0000313" key="6">
    <source>
        <dbReference type="Proteomes" id="UP000035268"/>
    </source>
</evidence>
<organism evidence="5 6">
    <name type="scientific">Kiritimatiella glycovorans</name>
    <dbReference type="NCBI Taxonomy" id="1307763"/>
    <lineage>
        <taxon>Bacteria</taxon>
        <taxon>Pseudomonadati</taxon>
        <taxon>Kiritimatiellota</taxon>
        <taxon>Kiritimatiellia</taxon>
        <taxon>Kiritimatiellales</taxon>
        <taxon>Kiritimatiellaceae</taxon>
        <taxon>Kiritimatiella</taxon>
    </lineage>
</organism>
<dbReference type="InterPro" id="IPR020449">
    <property type="entry name" value="Tscrpt_reg_AraC-type_HTH"/>
</dbReference>
<sequence length="273" mass="31516">MEPNETLMDASQITVSPEDYRPRVRIAWSIRPAAGTSWGPRRIPDFEFIHVAEGRLRVDVPEGDFVAEPGGVVTLYPQEMHRLVMDSEGGRLDCVHAEFVRDLTWSSGGYRPQPWPERYTAVDAELPGLFHRCTRTFTGTEPRRMLLCETIARELMIRLAVRWERGSCGVFPERMHGMMQYVREHCTERIGRDDLAARFHVTPQYVNQLFRRHLGMTPTELVHRERIARAFDVLQREEGSVKEAAYAVGFSDPYYFSRVFKKVYGVAPSEVRP</sequence>
<keyword evidence="2" id="KW-0238">DNA-binding</keyword>
<dbReference type="SUPFAM" id="SSF46689">
    <property type="entry name" value="Homeodomain-like"/>
    <property type="match status" value="2"/>
</dbReference>
<keyword evidence="3" id="KW-0804">Transcription</keyword>
<proteinExistence type="predicted"/>
<dbReference type="PANTHER" id="PTHR46796:SF6">
    <property type="entry name" value="ARAC SUBFAMILY"/>
    <property type="match status" value="1"/>
</dbReference>
<dbReference type="InterPro" id="IPR009057">
    <property type="entry name" value="Homeodomain-like_sf"/>
</dbReference>
<dbReference type="InterPro" id="IPR014710">
    <property type="entry name" value="RmlC-like_jellyroll"/>
</dbReference>
<name>A0A0G3EBL0_9BACT</name>
<dbReference type="AlphaFoldDB" id="A0A0G3EBL0"/>
<dbReference type="KEGG" id="vbl:L21SP4_00565"/>
<dbReference type="GO" id="GO:0003700">
    <property type="term" value="F:DNA-binding transcription factor activity"/>
    <property type="evidence" value="ECO:0007669"/>
    <property type="project" value="InterPro"/>
</dbReference>
<keyword evidence="1" id="KW-0805">Transcription regulation</keyword>
<evidence type="ECO:0000256" key="2">
    <source>
        <dbReference type="ARBA" id="ARBA00023125"/>
    </source>
</evidence>
<dbReference type="STRING" id="1307763.L21SP4_00565"/>
<gene>
    <name evidence="5" type="ORF">L21SP4_00565</name>
</gene>
<dbReference type="PANTHER" id="PTHR46796">
    <property type="entry name" value="HTH-TYPE TRANSCRIPTIONAL ACTIVATOR RHAS-RELATED"/>
    <property type="match status" value="1"/>
</dbReference>
<dbReference type="Proteomes" id="UP000035268">
    <property type="component" value="Chromosome"/>
</dbReference>
<dbReference type="Gene3D" id="1.10.10.60">
    <property type="entry name" value="Homeodomain-like"/>
    <property type="match status" value="2"/>
</dbReference>
<dbReference type="EMBL" id="CP010904">
    <property type="protein sequence ID" value="AKJ63836.1"/>
    <property type="molecule type" value="Genomic_DNA"/>
</dbReference>
<evidence type="ECO:0000256" key="3">
    <source>
        <dbReference type="ARBA" id="ARBA00023163"/>
    </source>
</evidence>
<dbReference type="InterPro" id="IPR050204">
    <property type="entry name" value="AraC_XylS_family_regulators"/>
</dbReference>
<evidence type="ECO:0000313" key="5">
    <source>
        <dbReference type="EMBL" id="AKJ63836.1"/>
    </source>
</evidence>